<evidence type="ECO:0000313" key="1">
    <source>
        <dbReference type="EMBL" id="KAK7479132.1"/>
    </source>
</evidence>
<protein>
    <submittedName>
        <fullName evidence="1">Uncharacterized protein</fullName>
    </submittedName>
</protein>
<dbReference type="EMBL" id="JACVVK020000310">
    <property type="protein sequence ID" value="KAK7479132.1"/>
    <property type="molecule type" value="Genomic_DNA"/>
</dbReference>
<dbReference type="AlphaFoldDB" id="A0ABD0JWT0"/>
<comment type="caution">
    <text evidence="1">The sequence shown here is derived from an EMBL/GenBank/DDBJ whole genome shotgun (WGS) entry which is preliminary data.</text>
</comment>
<organism evidence="1 2">
    <name type="scientific">Batillaria attramentaria</name>
    <dbReference type="NCBI Taxonomy" id="370345"/>
    <lineage>
        <taxon>Eukaryota</taxon>
        <taxon>Metazoa</taxon>
        <taxon>Spiralia</taxon>
        <taxon>Lophotrochozoa</taxon>
        <taxon>Mollusca</taxon>
        <taxon>Gastropoda</taxon>
        <taxon>Caenogastropoda</taxon>
        <taxon>Sorbeoconcha</taxon>
        <taxon>Cerithioidea</taxon>
        <taxon>Batillariidae</taxon>
        <taxon>Batillaria</taxon>
    </lineage>
</organism>
<evidence type="ECO:0000313" key="2">
    <source>
        <dbReference type="Proteomes" id="UP001519460"/>
    </source>
</evidence>
<reference evidence="1 2" key="1">
    <citation type="journal article" date="2023" name="Sci. Data">
        <title>Genome assembly of the Korean intertidal mud-creeper Batillaria attramentaria.</title>
        <authorList>
            <person name="Patra A.K."/>
            <person name="Ho P.T."/>
            <person name="Jun S."/>
            <person name="Lee S.J."/>
            <person name="Kim Y."/>
            <person name="Won Y.J."/>
        </authorList>
    </citation>
    <scope>NUCLEOTIDE SEQUENCE [LARGE SCALE GENOMIC DNA]</scope>
    <source>
        <strain evidence="1">Wonlab-2016</strain>
    </source>
</reference>
<accession>A0ABD0JWT0</accession>
<name>A0ABD0JWT0_9CAEN</name>
<keyword evidence="2" id="KW-1185">Reference proteome</keyword>
<sequence>MRSNTQRDINTRPNQEHVDQLCLSDPEWPVRSSGAPGTASLGSECGCLPDPVIMLNLALLLLSLILFHVDVGWSQNTLPAKSREQLTKELHDLTIKFDQHLKTHTSAEDIQKMGQVLGEKMTAAITSLGDKLGEQLGEALGDKLTEAIEKLGDKQVDGIQNLEHTLGEKLSDLTQKCQNSDGDSNAELQLEDYVCCNQYRKSSTDGQLHPKFYCAGHSTFVESQKWLEYENSIWSDGERSRQDVVVDVDEIRCDAVGMTCRRPEERTRSLAMTMWMVSSATNLAGEYRSARDKSRCVEATVASVWT</sequence>
<gene>
    <name evidence="1" type="ORF">BaRGS_00029650</name>
</gene>
<proteinExistence type="predicted"/>
<dbReference type="Proteomes" id="UP001519460">
    <property type="component" value="Unassembled WGS sequence"/>
</dbReference>